<evidence type="ECO:0000256" key="3">
    <source>
        <dbReference type="ARBA" id="ARBA00022801"/>
    </source>
</evidence>
<feature type="compositionally biased region" description="Basic and acidic residues" evidence="5">
    <location>
        <begin position="1"/>
        <end position="10"/>
    </location>
</feature>
<dbReference type="GO" id="GO:0008796">
    <property type="term" value="F:bis(5'-nucleosyl)-tetraphosphatase activity"/>
    <property type="evidence" value="ECO:0007669"/>
    <property type="project" value="EnsemblFungi"/>
</dbReference>
<dbReference type="GO" id="GO:0052845">
    <property type="term" value="F:inositol-5-diphosphate-1,2,3,4,6-pentakisphosphate diphosphatase activity"/>
    <property type="evidence" value="ECO:0007669"/>
    <property type="project" value="EnsemblFungi"/>
</dbReference>
<dbReference type="Pfam" id="PF00293">
    <property type="entry name" value="NUDIX"/>
    <property type="match status" value="1"/>
</dbReference>
<accession>A0A162IJJ4</accession>
<dbReference type="GO" id="GO:1990174">
    <property type="term" value="F:phosphodiesterase decapping endonuclease activity"/>
    <property type="evidence" value="ECO:0007669"/>
    <property type="project" value="EnsemblFungi"/>
</dbReference>
<organism evidence="7 8">
    <name type="scientific">Ascosphaera apis ARSEF 7405</name>
    <dbReference type="NCBI Taxonomy" id="392613"/>
    <lineage>
        <taxon>Eukaryota</taxon>
        <taxon>Fungi</taxon>
        <taxon>Dikarya</taxon>
        <taxon>Ascomycota</taxon>
        <taxon>Pezizomycotina</taxon>
        <taxon>Eurotiomycetes</taxon>
        <taxon>Eurotiomycetidae</taxon>
        <taxon>Onygenales</taxon>
        <taxon>Ascosphaeraceae</taxon>
        <taxon>Ascosphaera</taxon>
    </lineage>
</organism>
<protein>
    <submittedName>
        <fullName evidence="7">NUDIX hydrolase domain protein</fullName>
    </submittedName>
</protein>
<keyword evidence="3 7" id="KW-0378">Hydrolase</keyword>
<evidence type="ECO:0000256" key="4">
    <source>
        <dbReference type="ARBA" id="ARBA00022842"/>
    </source>
</evidence>
<dbReference type="CDD" id="cd04666">
    <property type="entry name" value="NUDIX_DIPP2_like_Nudt4"/>
    <property type="match status" value="1"/>
</dbReference>
<sequence>MCERSKKDRSSPSLQQAQPQPQPQQSQSQQSSTSQNANSSTASDTAAAGRISSTAQSADMAPGAGESTNISEADKVKAHSQVWTMESRVGRTNQRYSPNGDRLVAGVVPLSQDKTHVLIIQSARRSGWVLPKGGWELDEDTPAEAACREAWEEAGVICTVTRDLGILEDQRSEEKISKSKSKRPRASYHFFEVEVEREESCWPEGHKRRREWVKYERAKEVLGERPELLEALERSSIVKR</sequence>
<dbReference type="GO" id="GO:0052847">
    <property type="term" value="F:inositol-1,5-bisdiphosphate-2,3,4,6-tetrakisphosphate 5-diphosphatase activity"/>
    <property type="evidence" value="ECO:0007669"/>
    <property type="project" value="EnsemblFungi"/>
</dbReference>
<gene>
    <name evidence="7" type="ORF">AAP_01640</name>
</gene>
<dbReference type="GO" id="GO:0005634">
    <property type="term" value="C:nucleus"/>
    <property type="evidence" value="ECO:0007669"/>
    <property type="project" value="TreeGrafter"/>
</dbReference>
<proteinExistence type="predicted"/>
<feature type="compositionally biased region" description="Low complexity" evidence="5">
    <location>
        <begin position="11"/>
        <end position="48"/>
    </location>
</feature>
<dbReference type="GO" id="GO:0034432">
    <property type="term" value="F:bis(5'-adenosyl)-pentaphosphatase activity"/>
    <property type="evidence" value="ECO:0007669"/>
    <property type="project" value="EnsemblFungi"/>
</dbReference>
<dbReference type="OrthoDB" id="2011998at2759"/>
<dbReference type="GO" id="GO:1901907">
    <property type="term" value="P:diadenosine pentaphosphate catabolic process"/>
    <property type="evidence" value="ECO:0007669"/>
    <property type="project" value="EnsemblFungi"/>
</dbReference>
<evidence type="ECO:0000259" key="6">
    <source>
        <dbReference type="PROSITE" id="PS51462"/>
    </source>
</evidence>
<dbReference type="GO" id="GO:1901909">
    <property type="term" value="P:diadenosine hexaphosphate catabolic process"/>
    <property type="evidence" value="ECO:0007669"/>
    <property type="project" value="EnsemblFungi"/>
</dbReference>
<feature type="region of interest" description="Disordered" evidence="5">
    <location>
        <begin position="1"/>
        <end position="97"/>
    </location>
</feature>
<keyword evidence="8" id="KW-1185">Reference proteome</keyword>
<dbReference type="GO" id="GO:0005737">
    <property type="term" value="C:cytoplasm"/>
    <property type="evidence" value="ECO:0007669"/>
    <property type="project" value="TreeGrafter"/>
</dbReference>
<dbReference type="AlphaFoldDB" id="A0A162IJJ4"/>
<dbReference type="PROSITE" id="PS51462">
    <property type="entry name" value="NUDIX"/>
    <property type="match status" value="1"/>
</dbReference>
<evidence type="ECO:0000256" key="2">
    <source>
        <dbReference type="ARBA" id="ARBA00022723"/>
    </source>
</evidence>
<dbReference type="GO" id="GO:0046872">
    <property type="term" value="F:metal ion binding"/>
    <property type="evidence" value="ECO:0007669"/>
    <property type="project" value="UniProtKB-KW"/>
</dbReference>
<keyword evidence="4" id="KW-0460">Magnesium</keyword>
<dbReference type="GO" id="GO:1901911">
    <property type="term" value="P:adenosine 5'-(hexahydrogen pentaphosphate) catabolic process"/>
    <property type="evidence" value="ECO:0007669"/>
    <property type="project" value="EnsemblFungi"/>
</dbReference>
<dbReference type="GO" id="GO:0071543">
    <property type="term" value="P:diphosphoinositol polyphosphate metabolic process"/>
    <property type="evidence" value="ECO:0007669"/>
    <property type="project" value="TreeGrafter"/>
</dbReference>
<dbReference type="GO" id="GO:0000298">
    <property type="term" value="F:endopolyphosphatase activity"/>
    <property type="evidence" value="ECO:0007669"/>
    <property type="project" value="EnsemblFungi"/>
</dbReference>
<dbReference type="Gene3D" id="3.90.79.10">
    <property type="entry name" value="Nucleoside Triphosphate Pyrophosphohydrolase"/>
    <property type="match status" value="1"/>
</dbReference>
<name>A0A162IJJ4_9EURO</name>
<dbReference type="InterPro" id="IPR047198">
    <property type="entry name" value="DDP-like_NUDIX"/>
</dbReference>
<dbReference type="GO" id="GO:0034431">
    <property type="term" value="F:bis(5'-adenosyl)-hexaphosphatase activity"/>
    <property type="evidence" value="ECO:0007669"/>
    <property type="project" value="EnsemblFungi"/>
</dbReference>
<keyword evidence="2" id="KW-0479">Metal-binding</keyword>
<comment type="cofactor">
    <cofactor evidence="1">
        <name>Mg(2+)</name>
        <dbReference type="ChEBI" id="CHEBI:18420"/>
    </cofactor>
</comment>
<dbReference type="Proteomes" id="UP000242877">
    <property type="component" value="Unassembled WGS sequence"/>
</dbReference>
<dbReference type="GO" id="GO:0071545">
    <property type="term" value="P:inositol phosphate catabolic process"/>
    <property type="evidence" value="ECO:0007669"/>
    <property type="project" value="EnsemblFungi"/>
</dbReference>
<dbReference type="InterPro" id="IPR015797">
    <property type="entry name" value="NUDIX_hydrolase-like_dom_sf"/>
</dbReference>
<dbReference type="GO" id="GO:0030643">
    <property type="term" value="P:intracellular phosphate ion homeostasis"/>
    <property type="evidence" value="ECO:0007669"/>
    <property type="project" value="EnsemblFungi"/>
</dbReference>
<dbReference type="GO" id="GO:0052846">
    <property type="term" value="F:inositol-1,5-bisdiphosphate-2,3,4,6-tetrakisphosphate 1-diphosphatase activity"/>
    <property type="evidence" value="ECO:0007669"/>
    <property type="project" value="EnsemblFungi"/>
</dbReference>
<evidence type="ECO:0000256" key="5">
    <source>
        <dbReference type="SAM" id="MobiDB-lite"/>
    </source>
</evidence>
<dbReference type="GO" id="GO:0006798">
    <property type="term" value="P:polyphosphate catabolic process"/>
    <property type="evidence" value="ECO:0007669"/>
    <property type="project" value="EnsemblFungi"/>
</dbReference>
<dbReference type="SUPFAM" id="SSF55811">
    <property type="entry name" value="Nudix"/>
    <property type="match status" value="1"/>
</dbReference>
<comment type="caution">
    <text evidence="7">The sequence shown here is derived from an EMBL/GenBank/DDBJ whole genome shotgun (WGS) entry which is preliminary data.</text>
</comment>
<evidence type="ECO:0000313" key="8">
    <source>
        <dbReference type="Proteomes" id="UP000242877"/>
    </source>
</evidence>
<reference evidence="7 8" key="1">
    <citation type="journal article" date="2016" name="Genome Biol. Evol.">
        <title>Divergent and convergent evolution of fungal pathogenicity.</title>
        <authorList>
            <person name="Shang Y."/>
            <person name="Xiao G."/>
            <person name="Zheng P."/>
            <person name="Cen K."/>
            <person name="Zhan S."/>
            <person name="Wang C."/>
        </authorList>
    </citation>
    <scope>NUCLEOTIDE SEQUENCE [LARGE SCALE GENOMIC DNA]</scope>
    <source>
        <strain evidence="7 8">ARSEF 7405</strain>
    </source>
</reference>
<dbReference type="PANTHER" id="PTHR12629:SF0">
    <property type="entry name" value="DIPHOSPHOINOSITOL-POLYPHOSPHATE DIPHOSPHATASE"/>
    <property type="match status" value="1"/>
</dbReference>
<dbReference type="GO" id="GO:0052843">
    <property type="term" value="F:inositol-1-diphosphate-2,3,4,5,6-pentakisphosphate diphosphatase activity"/>
    <property type="evidence" value="ECO:0007669"/>
    <property type="project" value="EnsemblFungi"/>
</dbReference>
<dbReference type="InterPro" id="IPR000086">
    <property type="entry name" value="NUDIX_hydrolase_dom"/>
</dbReference>
<evidence type="ECO:0000313" key="7">
    <source>
        <dbReference type="EMBL" id="KZZ95152.1"/>
    </source>
</evidence>
<feature type="domain" description="Nudix hydrolase" evidence="6">
    <location>
        <begin position="100"/>
        <end position="236"/>
    </location>
</feature>
<dbReference type="GO" id="GO:0052745">
    <property type="term" value="F:inositol phosphate phosphatase activity"/>
    <property type="evidence" value="ECO:0007669"/>
    <property type="project" value="EnsemblFungi"/>
</dbReference>
<dbReference type="EMBL" id="AZGZ01000005">
    <property type="protein sequence ID" value="KZZ95152.1"/>
    <property type="molecule type" value="Genomic_DNA"/>
</dbReference>
<dbReference type="PANTHER" id="PTHR12629">
    <property type="entry name" value="DIPHOSPHOINOSITOL POLYPHOSPHATE PHOSPHOHYDROLASE"/>
    <property type="match status" value="1"/>
</dbReference>
<dbReference type="VEuPathDB" id="FungiDB:AAP_01640"/>
<evidence type="ECO:0000256" key="1">
    <source>
        <dbReference type="ARBA" id="ARBA00001946"/>
    </source>
</evidence>